<dbReference type="PANTHER" id="PTHR31286:SF99">
    <property type="entry name" value="DUF4283 DOMAIN-CONTAINING PROTEIN"/>
    <property type="match status" value="1"/>
</dbReference>
<dbReference type="Proteomes" id="UP000594263">
    <property type="component" value="Unplaced"/>
</dbReference>
<organism evidence="1 2">
    <name type="scientific">Kalanchoe fedtschenkoi</name>
    <name type="common">Lavender scallops</name>
    <name type="synonym">South American air plant</name>
    <dbReference type="NCBI Taxonomy" id="63787"/>
    <lineage>
        <taxon>Eukaryota</taxon>
        <taxon>Viridiplantae</taxon>
        <taxon>Streptophyta</taxon>
        <taxon>Embryophyta</taxon>
        <taxon>Tracheophyta</taxon>
        <taxon>Spermatophyta</taxon>
        <taxon>Magnoliopsida</taxon>
        <taxon>eudicotyledons</taxon>
        <taxon>Gunneridae</taxon>
        <taxon>Pentapetalae</taxon>
        <taxon>Saxifragales</taxon>
        <taxon>Crassulaceae</taxon>
        <taxon>Kalanchoe</taxon>
    </lineage>
</organism>
<protein>
    <recommendedName>
        <fullName evidence="3">DUF4283 domain-containing protein</fullName>
    </recommendedName>
</protein>
<evidence type="ECO:0000313" key="2">
    <source>
        <dbReference type="Proteomes" id="UP000594263"/>
    </source>
</evidence>
<reference evidence="1" key="1">
    <citation type="submission" date="2021-01" db="UniProtKB">
        <authorList>
            <consortium name="EnsemblPlants"/>
        </authorList>
    </citation>
    <scope>IDENTIFICATION</scope>
</reference>
<sequence length="144" mass="16484">MVTWVCLHGLDPCFFWSGFPREIYQGVGSFLKADECTLCLVNHVVARVCLEINLNNPLVQGFWVSAERSLQRIEVEYGTDGIMSGCKKQGHLVEECRRELARRIRKVEVRNGGSSSRQRRSFLPEEERLLARQNPFNPGDCKRG</sequence>
<dbReference type="AlphaFoldDB" id="A0A7N0USH0"/>
<dbReference type="Gramene" id="Kaladp0081s0108.1.v1.1">
    <property type="protein sequence ID" value="Kaladp0081s0108.1.v1.1.CDS.1"/>
    <property type="gene ID" value="Kaladp0081s0108.v1.1"/>
</dbReference>
<dbReference type="EnsemblPlants" id="Kaladp0081s0108.1.v1.1">
    <property type="protein sequence ID" value="Kaladp0081s0108.1.v1.1.CDS.1"/>
    <property type="gene ID" value="Kaladp0081s0108.v1.1"/>
</dbReference>
<evidence type="ECO:0000313" key="1">
    <source>
        <dbReference type="EnsemblPlants" id="Kaladp0081s0108.1.v1.1.CDS.1"/>
    </source>
</evidence>
<dbReference type="PANTHER" id="PTHR31286">
    <property type="entry name" value="GLYCINE-RICH CELL WALL STRUCTURAL PROTEIN 1.8-LIKE"/>
    <property type="match status" value="1"/>
</dbReference>
<accession>A0A7N0USH0</accession>
<evidence type="ECO:0008006" key="3">
    <source>
        <dbReference type="Google" id="ProtNLM"/>
    </source>
</evidence>
<dbReference type="InterPro" id="IPR040256">
    <property type="entry name" value="At4g02000-like"/>
</dbReference>
<keyword evidence="2" id="KW-1185">Reference proteome</keyword>
<name>A0A7N0USH0_KALFE</name>
<proteinExistence type="predicted"/>